<name>A0AA86UDE8_9EUKA</name>
<proteinExistence type="predicted"/>
<dbReference type="Pfam" id="PF13392">
    <property type="entry name" value="HNH_3"/>
    <property type="match status" value="1"/>
</dbReference>
<sequence>MSEYQILPIPGFERYTINEDGEVFDTKDNKQITQTLDKDGYYRIKLVDQNNKRFNKYVHRLLAETFIPNPLNLPEVDHILAIKTDNRLTNLRWVSRSDNQKNKNGYNDLFEFVDTLPEDADEVEFYTGHQLQNYYYSPSLNKMYFNNGVRIRIMIPRYCRKSLIYLCLDRFNKHIQIYLTRLQKGLYNNE</sequence>
<dbReference type="InterPro" id="IPR010902">
    <property type="entry name" value="NUMOD4"/>
</dbReference>
<dbReference type="InterPro" id="IPR003615">
    <property type="entry name" value="HNH_nuc"/>
</dbReference>
<evidence type="ECO:0000313" key="4">
    <source>
        <dbReference type="EMBL" id="CAL6053832.1"/>
    </source>
</evidence>
<evidence type="ECO:0000259" key="1">
    <source>
        <dbReference type="Pfam" id="PF07463"/>
    </source>
</evidence>
<dbReference type="AlphaFoldDB" id="A0AA86UDE8"/>
<gene>
    <name evidence="3" type="ORF">HINF_LOCUS38924</name>
    <name evidence="4" type="ORF">HINF_LOCUS45688</name>
</gene>
<evidence type="ECO:0000313" key="3">
    <source>
        <dbReference type="EMBL" id="CAI9951279.1"/>
    </source>
</evidence>
<dbReference type="InterPro" id="IPR044925">
    <property type="entry name" value="His-Me_finger_sf"/>
</dbReference>
<dbReference type="Pfam" id="PF07463">
    <property type="entry name" value="NUMOD4"/>
    <property type="match status" value="1"/>
</dbReference>
<reference evidence="3" key="1">
    <citation type="submission" date="2023-06" db="EMBL/GenBank/DDBJ databases">
        <authorList>
            <person name="Kurt Z."/>
        </authorList>
    </citation>
    <scope>NUCLEOTIDE SEQUENCE</scope>
</reference>
<protein>
    <recommendedName>
        <fullName evidence="6">HNH nuclease domain-containing protein</fullName>
    </recommendedName>
</protein>
<keyword evidence="5" id="KW-1185">Reference proteome</keyword>
<evidence type="ECO:0000313" key="5">
    <source>
        <dbReference type="Proteomes" id="UP001642409"/>
    </source>
</evidence>
<dbReference type="SUPFAM" id="SSF54060">
    <property type="entry name" value="His-Me finger endonucleases"/>
    <property type="match status" value="1"/>
</dbReference>
<organism evidence="3">
    <name type="scientific">Hexamita inflata</name>
    <dbReference type="NCBI Taxonomy" id="28002"/>
    <lineage>
        <taxon>Eukaryota</taxon>
        <taxon>Metamonada</taxon>
        <taxon>Diplomonadida</taxon>
        <taxon>Hexamitidae</taxon>
        <taxon>Hexamitinae</taxon>
        <taxon>Hexamita</taxon>
    </lineage>
</organism>
<feature type="domain" description="HNH nuclease" evidence="2">
    <location>
        <begin position="56"/>
        <end position="100"/>
    </location>
</feature>
<dbReference type="GO" id="GO:0016788">
    <property type="term" value="F:hydrolase activity, acting on ester bonds"/>
    <property type="evidence" value="ECO:0007669"/>
    <property type="project" value="InterPro"/>
</dbReference>
<accession>A0AA86UDE8</accession>
<evidence type="ECO:0000259" key="2">
    <source>
        <dbReference type="Pfam" id="PF13392"/>
    </source>
</evidence>
<feature type="domain" description="NUMOD4" evidence="1">
    <location>
        <begin position="8"/>
        <end position="46"/>
    </location>
</feature>
<dbReference type="EMBL" id="CATOUU010000823">
    <property type="protein sequence ID" value="CAI9951279.1"/>
    <property type="molecule type" value="Genomic_DNA"/>
</dbReference>
<dbReference type="Proteomes" id="UP001642409">
    <property type="component" value="Unassembled WGS sequence"/>
</dbReference>
<dbReference type="Gene3D" id="3.90.75.20">
    <property type="match status" value="1"/>
</dbReference>
<reference evidence="4 5" key="2">
    <citation type="submission" date="2024-07" db="EMBL/GenBank/DDBJ databases">
        <authorList>
            <person name="Akdeniz Z."/>
        </authorList>
    </citation>
    <scope>NUCLEOTIDE SEQUENCE [LARGE SCALE GENOMIC DNA]</scope>
</reference>
<dbReference type="EMBL" id="CAXDID020000199">
    <property type="protein sequence ID" value="CAL6053832.1"/>
    <property type="molecule type" value="Genomic_DNA"/>
</dbReference>
<evidence type="ECO:0008006" key="6">
    <source>
        <dbReference type="Google" id="ProtNLM"/>
    </source>
</evidence>
<comment type="caution">
    <text evidence="3">The sequence shown here is derived from an EMBL/GenBank/DDBJ whole genome shotgun (WGS) entry which is preliminary data.</text>
</comment>